<dbReference type="PANTHER" id="PTHR37957:SF1">
    <property type="entry name" value="PHYTASE-LIKE DOMAIN-CONTAINING PROTEIN"/>
    <property type="match status" value="1"/>
</dbReference>
<proteinExistence type="predicted"/>
<dbReference type="Proteomes" id="UP000028653">
    <property type="component" value="Unassembled WGS sequence"/>
</dbReference>
<dbReference type="Pfam" id="PF13449">
    <property type="entry name" value="Phytase-like"/>
    <property type="match status" value="1"/>
</dbReference>
<evidence type="ECO:0000313" key="3">
    <source>
        <dbReference type="EMBL" id="KFC82100.1"/>
    </source>
</evidence>
<feature type="chain" id="PRO_5001791053" description="Phytase-like domain-containing protein" evidence="1">
    <location>
        <begin position="21"/>
        <end position="452"/>
    </location>
</feature>
<dbReference type="AlphaFoldDB" id="A0A085GEF5"/>
<dbReference type="RefSeq" id="WP_034495178.1">
    <property type="nucleotide sequence ID" value="NZ_JMPI01000025.1"/>
</dbReference>
<dbReference type="EMBL" id="JMPI01000025">
    <property type="protein sequence ID" value="KFC82100.1"/>
    <property type="molecule type" value="Genomic_DNA"/>
</dbReference>
<keyword evidence="1" id="KW-0732">Signal</keyword>
<comment type="caution">
    <text evidence="3">The sequence shown here is derived from an EMBL/GenBank/DDBJ whole genome shotgun (WGS) entry which is preliminary data.</text>
</comment>
<evidence type="ECO:0000259" key="2">
    <source>
        <dbReference type="Pfam" id="PF13449"/>
    </source>
</evidence>
<reference evidence="3 4" key="1">
    <citation type="submission" date="2014-05" db="EMBL/GenBank/DDBJ databases">
        <title>ATOL: Assembling a taxonomically balanced genome-scale reconstruction of the evolutionary history of the Enterobacteriaceae.</title>
        <authorList>
            <person name="Plunkett G.III."/>
            <person name="Neeno-Eckwall E.C."/>
            <person name="Glasner J.D."/>
            <person name="Perna N.T."/>
        </authorList>
    </citation>
    <scope>NUCLEOTIDE SEQUENCE [LARGE SCALE GENOMIC DNA]</scope>
    <source>
        <strain evidence="3 4">ATCC 33320</strain>
    </source>
</reference>
<organism evidence="3 4">
    <name type="scientific">Buttiauxella agrestis ATCC 33320</name>
    <dbReference type="NCBI Taxonomy" id="1006004"/>
    <lineage>
        <taxon>Bacteria</taxon>
        <taxon>Pseudomonadati</taxon>
        <taxon>Pseudomonadota</taxon>
        <taxon>Gammaproteobacteria</taxon>
        <taxon>Enterobacterales</taxon>
        <taxon>Enterobacteriaceae</taxon>
        <taxon>Buttiauxella</taxon>
    </lineage>
</organism>
<accession>A0A085GEF5</accession>
<evidence type="ECO:0000256" key="1">
    <source>
        <dbReference type="SAM" id="SignalP"/>
    </source>
</evidence>
<dbReference type="PANTHER" id="PTHR37957">
    <property type="entry name" value="BLR7070 PROTEIN"/>
    <property type="match status" value="1"/>
</dbReference>
<dbReference type="OrthoDB" id="384721at2"/>
<protein>
    <recommendedName>
        <fullName evidence="2">Phytase-like domain-containing protein</fullName>
    </recommendedName>
</protein>
<sequence length="452" mass="49188">MKLKPFALLLTSLFPLASQAAEPQVDRYVVTFPQGDHVEYQGAYTANFPNGLPVGVGSGLQFIRKDGDALVFATVTDRGPNADSPKSGKKESKIFANPKFTPLLMTIRVAGGKAEATDAHALHDENGPISGLPLPEGLIGATNEIALGDTLQQLSSDKRGLDTEGITPDGKGGYWLCDEYGPFIINIDANGKILKKYGPQAEQGEQGVAGGLPNIIKWRQANRGFEGITRMPDGRIIAAVQSTLDIDGKTKNTAQFTRLVSFNPATGKTEMYGYPIDVDVYKKAKDAKIGDIVALDDNRLLLIEQGGDKNKVMRNLVYVVDLSQASDLSSFDKEKAPEFDDAAQLKARGIKLAQKKEVVDLRKLGWQQEKAEGMTLIDNQTIAVINDNDFGLQPVLENPEDDAKKADQYEVDGKGHLTRDGKEVATKISLKPLEEPESQNELWVIKLPEALK</sequence>
<feature type="signal peptide" evidence="1">
    <location>
        <begin position="1"/>
        <end position="20"/>
    </location>
</feature>
<dbReference type="eggNOG" id="COG4222">
    <property type="taxonomic scope" value="Bacteria"/>
</dbReference>
<dbReference type="STRING" id="1006004.GBAG_1816"/>
<gene>
    <name evidence="3" type="ORF">GBAG_1816</name>
</gene>
<evidence type="ECO:0000313" key="4">
    <source>
        <dbReference type="Proteomes" id="UP000028653"/>
    </source>
</evidence>
<keyword evidence="4" id="KW-1185">Reference proteome</keyword>
<name>A0A085GEF5_9ENTR</name>
<dbReference type="InterPro" id="IPR027372">
    <property type="entry name" value="Phytase-like_dom"/>
</dbReference>
<feature type="domain" description="Phytase-like" evidence="2">
    <location>
        <begin position="54"/>
        <end position="390"/>
    </location>
</feature>